<name>A0ABW7BNN4_9ACTN</name>
<accession>A0ABW7BNN4</accession>
<organism evidence="3 4">
    <name type="scientific">Streptomyces omiyaensis</name>
    <dbReference type="NCBI Taxonomy" id="68247"/>
    <lineage>
        <taxon>Bacteria</taxon>
        <taxon>Bacillati</taxon>
        <taxon>Actinomycetota</taxon>
        <taxon>Actinomycetes</taxon>
        <taxon>Kitasatosporales</taxon>
        <taxon>Streptomycetaceae</taxon>
        <taxon>Streptomyces</taxon>
    </lineage>
</organism>
<feature type="region of interest" description="Disordered" evidence="1">
    <location>
        <begin position="267"/>
        <end position="301"/>
    </location>
</feature>
<keyword evidence="2" id="KW-0812">Transmembrane</keyword>
<evidence type="ECO:0000256" key="1">
    <source>
        <dbReference type="SAM" id="MobiDB-lite"/>
    </source>
</evidence>
<comment type="caution">
    <text evidence="3">The sequence shown here is derived from an EMBL/GenBank/DDBJ whole genome shotgun (WGS) entry which is preliminary data.</text>
</comment>
<reference evidence="3 4" key="1">
    <citation type="submission" date="2024-10" db="EMBL/GenBank/DDBJ databases">
        <title>The Natural Products Discovery Center: Release of the First 8490 Sequenced Strains for Exploring Actinobacteria Biosynthetic Diversity.</title>
        <authorList>
            <person name="Kalkreuter E."/>
            <person name="Kautsar S.A."/>
            <person name="Yang D."/>
            <person name="Bader C.D."/>
            <person name="Teijaro C.N."/>
            <person name="Fluegel L."/>
            <person name="Davis C.M."/>
            <person name="Simpson J.R."/>
            <person name="Lauterbach L."/>
            <person name="Steele A.D."/>
            <person name="Gui C."/>
            <person name="Meng S."/>
            <person name="Li G."/>
            <person name="Viehrig K."/>
            <person name="Ye F."/>
            <person name="Su P."/>
            <person name="Kiefer A.F."/>
            <person name="Nichols A."/>
            <person name="Cepeda A.J."/>
            <person name="Yan W."/>
            <person name="Fan B."/>
            <person name="Jiang Y."/>
            <person name="Adhikari A."/>
            <person name="Zheng C.-J."/>
            <person name="Schuster L."/>
            <person name="Cowan T.M."/>
            <person name="Smanski M.J."/>
            <person name="Chevrette M.G."/>
            <person name="De Carvalho L.P.S."/>
            <person name="Shen B."/>
        </authorList>
    </citation>
    <scope>NUCLEOTIDE SEQUENCE [LARGE SCALE GENOMIC DNA]</scope>
    <source>
        <strain evidence="3 4">NPDC048229</strain>
    </source>
</reference>
<proteinExistence type="predicted"/>
<feature type="transmembrane region" description="Helical" evidence="2">
    <location>
        <begin position="12"/>
        <end position="29"/>
    </location>
</feature>
<keyword evidence="4" id="KW-1185">Reference proteome</keyword>
<keyword evidence="2" id="KW-1133">Transmembrane helix</keyword>
<protein>
    <recommendedName>
        <fullName evidence="5">TIGR04222 domain-containing membrane protein</fullName>
    </recommendedName>
</protein>
<feature type="transmembrane region" description="Helical" evidence="2">
    <location>
        <begin position="181"/>
        <end position="214"/>
    </location>
</feature>
<evidence type="ECO:0000313" key="4">
    <source>
        <dbReference type="Proteomes" id="UP001604282"/>
    </source>
</evidence>
<keyword evidence="2" id="KW-0472">Membrane</keyword>
<evidence type="ECO:0000256" key="2">
    <source>
        <dbReference type="SAM" id="Phobius"/>
    </source>
</evidence>
<evidence type="ECO:0008006" key="5">
    <source>
        <dbReference type="Google" id="ProtNLM"/>
    </source>
</evidence>
<dbReference type="RefSeq" id="WP_392880589.1">
    <property type="nucleotide sequence ID" value="NZ_JBICZW010000004.1"/>
</dbReference>
<gene>
    <name evidence="3" type="ORF">ACGFYS_08855</name>
</gene>
<dbReference type="Proteomes" id="UP001604282">
    <property type="component" value="Unassembled WGS sequence"/>
</dbReference>
<sequence length="301" mass="33114">MMDVAGGWPEVVPGLVLVVLSVGALVRFWRVEERDWQELAASAGPVRPSSAGLSVYEIAYLENRHRADSVGLVALVRMHEQQRVRLLDKKYNAYHYQVTDPVPRDEVEAVVLGMLAESEGRVPAALDIERRHPDLLKDLHRQLVVDGFLRERGLPAGLASDAPQTTEWRAGRARARRRHAFLLAALLMAGGATALLFGAWAPLALQVVVLLALAVWRKRTQIPQGWGATRACEDAVRVARAARPTAKEDALLRRVAFGGLGDLPKGHALLPCPRPPDPPREEPREEPPRFINFDPPGLGGL</sequence>
<dbReference type="EMBL" id="JBICZW010000004">
    <property type="protein sequence ID" value="MFG3189036.1"/>
    <property type="molecule type" value="Genomic_DNA"/>
</dbReference>
<evidence type="ECO:0000313" key="3">
    <source>
        <dbReference type="EMBL" id="MFG3189036.1"/>
    </source>
</evidence>
<feature type="compositionally biased region" description="Basic and acidic residues" evidence="1">
    <location>
        <begin position="277"/>
        <end position="288"/>
    </location>
</feature>